<reference evidence="28" key="1">
    <citation type="journal article" date="2023" name="Science">
        <title>Genome structures resolve the early diversification of teleost fishes.</title>
        <authorList>
            <person name="Parey E."/>
            <person name="Louis A."/>
            <person name="Montfort J."/>
            <person name="Bouchez O."/>
            <person name="Roques C."/>
            <person name="Iampietro C."/>
            <person name="Lluch J."/>
            <person name="Castinel A."/>
            <person name="Donnadieu C."/>
            <person name="Desvignes T."/>
            <person name="Floi Bucao C."/>
            <person name="Jouanno E."/>
            <person name="Wen M."/>
            <person name="Mejri S."/>
            <person name="Dirks R."/>
            <person name="Jansen H."/>
            <person name="Henkel C."/>
            <person name="Chen W.J."/>
            <person name="Zahm M."/>
            <person name="Cabau C."/>
            <person name="Klopp C."/>
            <person name="Thompson A.W."/>
            <person name="Robinson-Rechavi M."/>
            <person name="Braasch I."/>
            <person name="Lecointre G."/>
            <person name="Bobe J."/>
            <person name="Postlethwait J.H."/>
            <person name="Berthelot C."/>
            <person name="Roest Crollius H."/>
            <person name="Guiguen Y."/>
        </authorList>
    </citation>
    <scope>NUCLEOTIDE SEQUENCE</scope>
    <source>
        <strain evidence="28">Concon-B</strain>
    </source>
</reference>
<evidence type="ECO:0000256" key="19">
    <source>
        <dbReference type="ARBA" id="ARBA00023004"/>
    </source>
</evidence>
<evidence type="ECO:0000256" key="23">
    <source>
        <dbReference type="ARBA" id="ARBA00048336"/>
    </source>
</evidence>
<protein>
    <recommendedName>
        <fullName evidence="24">Serine/threonine-protein phosphatase</fullName>
        <ecNumber evidence="24">3.1.3.16</ecNumber>
    </recommendedName>
</protein>
<dbReference type="Pfam" id="PF00149">
    <property type="entry name" value="Metallophos"/>
    <property type="match status" value="1"/>
</dbReference>
<dbReference type="EC" id="3.1.3.16" evidence="24"/>
<evidence type="ECO:0000256" key="16">
    <source>
        <dbReference type="ARBA" id="ARBA00022860"/>
    </source>
</evidence>
<evidence type="ECO:0000256" key="18">
    <source>
        <dbReference type="ARBA" id="ARBA00022989"/>
    </source>
</evidence>
<dbReference type="InterPro" id="IPR004843">
    <property type="entry name" value="Calcineurin-like_PHP"/>
</dbReference>
<dbReference type="InterPro" id="IPR043360">
    <property type="entry name" value="PP2B"/>
</dbReference>
<evidence type="ECO:0000256" key="6">
    <source>
        <dbReference type="ARBA" id="ARBA00004556"/>
    </source>
</evidence>
<organism evidence="28 29">
    <name type="scientific">Conger conger</name>
    <name type="common">Conger eel</name>
    <name type="synonym">Muraena conger</name>
    <dbReference type="NCBI Taxonomy" id="82655"/>
    <lineage>
        <taxon>Eukaryota</taxon>
        <taxon>Metazoa</taxon>
        <taxon>Chordata</taxon>
        <taxon>Craniata</taxon>
        <taxon>Vertebrata</taxon>
        <taxon>Euteleostomi</taxon>
        <taxon>Actinopterygii</taxon>
        <taxon>Neopterygii</taxon>
        <taxon>Teleostei</taxon>
        <taxon>Anguilliformes</taxon>
        <taxon>Congridae</taxon>
        <taxon>Conger</taxon>
    </lineage>
</organism>
<dbReference type="InterPro" id="IPR029052">
    <property type="entry name" value="Metallo-depent_PP-like"/>
</dbReference>
<comment type="cofactor">
    <cofactor evidence="1">
        <name>Zn(2+)</name>
        <dbReference type="ChEBI" id="CHEBI:29105"/>
    </cofactor>
</comment>
<dbReference type="SUPFAM" id="SSF56300">
    <property type="entry name" value="Metallo-dependent phosphatases"/>
    <property type="match status" value="1"/>
</dbReference>
<keyword evidence="15" id="KW-0862">Zinc</keyword>
<dbReference type="InterPro" id="IPR006186">
    <property type="entry name" value="Ser/Thr-sp_prot-phosphatase"/>
</dbReference>
<dbReference type="InterPro" id="IPR055434">
    <property type="entry name" value="STING_TM"/>
</dbReference>
<dbReference type="Gene3D" id="1.20.5.5200">
    <property type="match status" value="1"/>
</dbReference>
<evidence type="ECO:0000313" key="29">
    <source>
        <dbReference type="Proteomes" id="UP001152803"/>
    </source>
</evidence>
<dbReference type="GO" id="GO:0000139">
    <property type="term" value="C:Golgi membrane"/>
    <property type="evidence" value="ECO:0007669"/>
    <property type="project" value="UniProtKB-SubCell"/>
</dbReference>
<dbReference type="GO" id="GO:0000166">
    <property type="term" value="F:nucleotide binding"/>
    <property type="evidence" value="ECO:0007669"/>
    <property type="project" value="UniProtKB-KW"/>
</dbReference>
<evidence type="ECO:0000256" key="10">
    <source>
        <dbReference type="ARBA" id="ARBA00022692"/>
    </source>
</evidence>
<dbReference type="GO" id="GO:0005516">
    <property type="term" value="F:calmodulin binding"/>
    <property type="evidence" value="ECO:0007669"/>
    <property type="project" value="UniProtKB-KW"/>
</dbReference>
<evidence type="ECO:0000256" key="15">
    <source>
        <dbReference type="ARBA" id="ARBA00022833"/>
    </source>
</evidence>
<dbReference type="CDD" id="cd07416">
    <property type="entry name" value="MPP_PP2B"/>
    <property type="match status" value="1"/>
</dbReference>
<evidence type="ECO:0000256" key="5">
    <source>
        <dbReference type="ARBA" id="ARBA00004542"/>
    </source>
</evidence>
<keyword evidence="13 24" id="KW-0378">Hydrolase</keyword>
<dbReference type="CDD" id="cd22658">
    <property type="entry name" value="STING_C_metazoan-like"/>
    <property type="match status" value="1"/>
</dbReference>
<comment type="cofactor">
    <cofactor evidence="2">
        <name>Fe(3+)</name>
        <dbReference type="ChEBI" id="CHEBI:29034"/>
    </cofactor>
</comment>
<evidence type="ECO:0000256" key="12">
    <source>
        <dbReference type="ARBA" id="ARBA00022741"/>
    </source>
</evidence>
<dbReference type="Pfam" id="PF15009">
    <property type="entry name" value="STING_LBD"/>
    <property type="match status" value="1"/>
</dbReference>
<dbReference type="Gene3D" id="3.40.50.12100">
    <property type="entry name" value="Stimulator of interferon genes protein"/>
    <property type="match status" value="1"/>
</dbReference>
<dbReference type="GO" id="GO:0097720">
    <property type="term" value="P:calcineurin-mediated signaling"/>
    <property type="evidence" value="ECO:0007669"/>
    <property type="project" value="InterPro"/>
</dbReference>
<dbReference type="GO" id="GO:0033192">
    <property type="term" value="F:calmodulin-dependent protein phosphatase activity"/>
    <property type="evidence" value="ECO:0007669"/>
    <property type="project" value="InterPro"/>
</dbReference>
<evidence type="ECO:0000256" key="22">
    <source>
        <dbReference type="ARBA" id="ARBA00047761"/>
    </source>
</evidence>
<feature type="domain" description="Serine/threonine specific protein phosphatases" evidence="27">
    <location>
        <begin position="192"/>
        <end position="197"/>
    </location>
</feature>
<dbReference type="GO" id="GO:0005789">
    <property type="term" value="C:endoplasmic reticulum membrane"/>
    <property type="evidence" value="ECO:0007669"/>
    <property type="project" value="UniProtKB-SubCell"/>
</dbReference>
<comment type="similarity">
    <text evidence="8">Belongs to the STING family.</text>
</comment>
<keyword evidence="19" id="KW-0408">Iron</keyword>
<dbReference type="SMART" id="SM00156">
    <property type="entry name" value="PP2Ac"/>
    <property type="match status" value="1"/>
</dbReference>
<dbReference type="InterPro" id="IPR047191">
    <property type="entry name" value="STING_C_chordates"/>
</dbReference>
<evidence type="ECO:0000256" key="25">
    <source>
        <dbReference type="SAM" id="MobiDB-lite"/>
    </source>
</evidence>
<dbReference type="InterPro" id="IPR038623">
    <property type="entry name" value="STING_C_sf"/>
</dbReference>
<dbReference type="Gene3D" id="3.60.21.10">
    <property type="match status" value="1"/>
</dbReference>
<keyword evidence="18 26" id="KW-1133">Transmembrane helix</keyword>
<dbReference type="AlphaFoldDB" id="A0A9Q1DUJ1"/>
<dbReference type="GO" id="GO:0000421">
    <property type="term" value="C:autophagosome membrane"/>
    <property type="evidence" value="ECO:0007669"/>
    <property type="project" value="UniProtKB-SubCell"/>
</dbReference>
<evidence type="ECO:0000259" key="27">
    <source>
        <dbReference type="PROSITE" id="PS00125"/>
    </source>
</evidence>
<dbReference type="FunFam" id="3.60.21.10:FF:000002">
    <property type="entry name" value="Serine/threonine-protein phosphatase"/>
    <property type="match status" value="1"/>
</dbReference>
<name>A0A9Q1DUJ1_CONCO</name>
<keyword evidence="10 26" id="KW-0812">Transmembrane</keyword>
<keyword evidence="16" id="KW-0112">Calmodulin-binding</keyword>
<comment type="caution">
    <text evidence="28">The sequence shown here is derived from an EMBL/GenBank/DDBJ whole genome shotgun (WGS) entry which is preliminary data.</text>
</comment>
<evidence type="ECO:0000256" key="8">
    <source>
        <dbReference type="ARBA" id="ARBA00009027"/>
    </source>
</evidence>
<evidence type="ECO:0000256" key="24">
    <source>
        <dbReference type="RuleBase" id="RU004273"/>
    </source>
</evidence>
<dbReference type="GO" id="GO:0046872">
    <property type="term" value="F:metal ion binding"/>
    <property type="evidence" value="ECO:0007669"/>
    <property type="project" value="UniProtKB-KW"/>
</dbReference>
<gene>
    <name evidence="28" type="ORF">COCON_G00043780</name>
</gene>
<evidence type="ECO:0000256" key="17">
    <source>
        <dbReference type="ARBA" id="ARBA00022912"/>
    </source>
</evidence>
<comment type="catalytic activity">
    <reaction evidence="23 24">
        <text>O-phospho-L-threonyl-[protein] + H2O = L-threonyl-[protein] + phosphate</text>
        <dbReference type="Rhea" id="RHEA:47004"/>
        <dbReference type="Rhea" id="RHEA-COMP:11060"/>
        <dbReference type="Rhea" id="RHEA-COMP:11605"/>
        <dbReference type="ChEBI" id="CHEBI:15377"/>
        <dbReference type="ChEBI" id="CHEBI:30013"/>
        <dbReference type="ChEBI" id="CHEBI:43474"/>
        <dbReference type="ChEBI" id="CHEBI:61977"/>
        <dbReference type="EC" id="3.1.3.16"/>
    </reaction>
</comment>
<dbReference type="PROSITE" id="PS00125">
    <property type="entry name" value="SER_THR_PHOSPHATASE"/>
    <property type="match status" value="1"/>
</dbReference>
<accession>A0A9Q1DUJ1</accession>
<evidence type="ECO:0000256" key="2">
    <source>
        <dbReference type="ARBA" id="ARBA00001965"/>
    </source>
</evidence>
<feature type="region of interest" description="Disordered" evidence="25">
    <location>
        <begin position="950"/>
        <end position="969"/>
    </location>
</feature>
<dbReference type="Proteomes" id="UP001152803">
    <property type="component" value="Unassembled WGS sequence"/>
</dbReference>
<comment type="catalytic activity">
    <reaction evidence="21">
        <text>H(+)(in) = H(+)(out)</text>
        <dbReference type="Rhea" id="RHEA:34979"/>
        <dbReference type="ChEBI" id="CHEBI:15378"/>
    </reaction>
</comment>
<evidence type="ECO:0000256" key="7">
    <source>
        <dbReference type="ARBA" id="ARBA00004653"/>
    </source>
</evidence>
<dbReference type="GO" id="GO:0033116">
    <property type="term" value="C:endoplasmic reticulum-Golgi intermediate compartment membrane"/>
    <property type="evidence" value="ECO:0007669"/>
    <property type="project" value="UniProtKB-SubCell"/>
</dbReference>
<evidence type="ECO:0000256" key="21">
    <source>
        <dbReference type="ARBA" id="ARBA00024169"/>
    </source>
</evidence>
<keyword evidence="17" id="KW-0904">Protein phosphatase</keyword>
<dbReference type="InterPro" id="IPR055432">
    <property type="entry name" value="STING_LBD"/>
</dbReference>
<dbReference type="PANTHER" id="PTHR45673">
    <property type="entry name" value="SERINE/THREONINE-PROTEIN PHOSPHATASE 2B CATALYTIC SUBUNIT 1-RELATED"/>
    <property type="match status" value="1"/>
</dbReference>
<keyword evidence="12" id="KW-0547">Nucleotide-binding</keyword>
<evidence type="ECO:0000256" key="20">
    <source>
        <dbReference type="ARBA" id="ARBA00023136"/>
    </source>
</evidence>
<keyword evidence="20 26" id="KW-0472">Membrane</keyword>
<dbReference type="PRINTS" id="PR00114">
    <property type="entry name" value="STPHPHTASE"/>
</dbReference>
<feature type="transmembrane region" description="Helical" evidence="26">
    <location>
        <begin position="692"/>
        <end position="715"/>
    </location>
</feature>
<evidence type="ECO:0000256" key="14">
    <source>
        <dbReference type="ARBA" id="ARBA00022824"/>
    </source>
</evidence>
<dbReference type="EMBL" id="JAFJMO010000003">
    <property type="protein sequence ID" value="KAJ8281859.1"/>
    <property type="molecule type" value="Genomic_DNA"/>
</dbReference>
<keyword evidence="11" id="KW-0479">Metal-binding</keyword>
<dbReference type="OrthoDB" id="5593063at2759"/>
<feature type="transmembrane region" description="Helical" evidence="26">
    <location>
        <begin position="622"/>
        <end position="644"/>
    </location>
</feature>
<evidence type="ECO:0000256" key="3">
    <source>
        <dbReference type="ARBA" id="ARBA00004457"/>
    </source>
</evidence>
<keyword evidence="29" id="KW-1185">Reference proteome</keyword>
<evidence type="ECO:0000256" key="11">
    <source>
        <dbReference type="ARBA" id="ARBA00022723"/>
    </source>
</evidence>
<dbReference type="FunFam" id="3.40.50.12100:FF:000001">
    <property type="entry name" value="Stimulator of interferon genes protein"/>
    <property type="match status" value="1"/>
</dbReference>
<comment type="catalytic activity">
    <reaction evidence="22">
        <text>O-phospho-L-seryl-[protein] + H2O = L-seryl-[protein] + phosphate</text>
        <dbReference type="Rhea" id="RHEA:20629"/>
        <dbReference type="Rhea" id="RHEA-COMP:9863"/>
        <dbReference type="Rhea" id="RHEA-COMP:11604"/>
        <dbReference type="ChEBI" id="CHEBI:15377"/>
        <dbReference type="ChEBI" id="CHEBI:29999"/>
        <dbReference type="ChEBI" id="CHEBI:43474"/>
        <dbReference type="ChEBI" id="CHEBI:83421"/>
        <dbReference type="EC" id="3.1.3.16"/>
    </reaction>
</comment>
<dbReference type="InterPro" id="IPR041751">
    <property type="entry name" value="MPP_PP2B"/>
</dbReference>
<evidence type="ECO:0000256" key="9">
    <source>
        <dbReference type="ARBA" id="ARBA00009905"/>
    </source>
</evidence>
<evidence type="ECO:0000256" key="4">
    <source>
        <dbReference type="ARBA" id="ARBA00004477"/>
    </source>
</evidence>
<keyword evidence="14" id="KW-0256">Endoplasmic reticulum</keyword>
<dbReference type="Pfam" id="PF23417">
    <property type="entry name" value="STING_TM"/>
    <property type="match status" value="1"/>
</dbReference>
<proteinExistence type="inferred from homology"/>
<dbReference type="GO" id="GO:0048471">
    <property type="term" value="C:perinuclear region of cytoplasm"/>
    <property type="evidence" value="ECO:0007669"/>
    <property type="project" value="UniProtKB-SubCell"/>
</dbReference>
<evidence type="ECO:0000256" key="26">
    <source>
        <dbReference type="SAM" id="Phobius"/>
    </source>
</evidence>
<comment type="subcellular location">
    <subcellularLocation>
        <location evidence="6">Cytoplasm</location>
        <location evidence="6">Perinuclear region</location>
    </subcellularLocation>
    <subcellularLocation>
        <location evidence="5">Cytoplasmic vesicle</location>
        <location evidence="5">Autophagosome membrane</location>
        <topology evidence="5">Multi-pass membrane protein</topology>
    </subcellularLocation>
    <subcellularLocation>
        <location evidence="4">Endoplasmic reticulum membrane</location>
        <topology evidence="4">Multi-pass membrane protein</topology>
    </subcellularLocation>
    <subcellularLocation>
        <location evidence="3">Endoplasmic reticulum-Golgi intermediate compartment membrane</location>
        <topology evidence="3">Multi-pass membrane protein</topology>
    </subcellularLocation>
    <subcellularLocation>
        <location evidence="7">Golgi apparatus membrane</location>
        <topology evidence="7">Multi-pass membrane protein</topology>
    </subcellularLocation>
</comment>
<sequence>MLRCSLIPANRSDGNGTFSVRIEHPVPLQHPAAESRSPSVTPQCFSDLFSPLIRALRSTEHFPEPVPFPLSHRLSMKEVFDCEGKPRVDLLKAHLTKEGRVEEAVALRIVTEGASILRQEKTMLDIEAPVTVCGDIHGQFFDLMKLFEVGGSPATTRYLFLGDYVDRGYFSIECVLYLWSLKILYPKTLYLLRGNHECRHLTEYFTFKQECKIKYSEQVYDSCMDAFDCLPLAALMNQQFLCVHGGLSPEVHTLDDIKKLDRFKEPPAFGPMCDLLWSDPLEDFGNEKTQEYFSHNTVRGCSYFYSYPAVCEFLQNNNLLSVIRAHEAQDAGYRMYRKSQTTGFPSLITIFSAPNYLDVYNNKAAVLKYENNVMNIRQFNCSPHPYWLPNFMDVFTWSLPFVGEKVTEMLVNVLSICSDDELMNDGEEIFDANAAAARKEVIRNKIRAIGKMAKMFSVLREESENVLTLKGLTPTGMLPSGVLSGGKQTLQSATIEAIEAIETVEDGEAIRGFSPQHKITSFEEAKGLDRINERMPPRRDAVNNVGHSMGKMNMSESNGTDDNSNIQNKAQSCSLWRERALRTSLTRTPHSTDTKNQKITRGPLMMRQEGTWRLVPRPRGQLPAYCAGAVAIVVLLGVCLLLGHKQVCKQVVIAGLGTALGALLQGVCLLAEESLHHLETRYHSSLPRMLRACFSKGLWLLGVISALALCAGSLQLEFEDWYAVAMTSGFFLLLKAFGILSPSAVEISEICEQRKMNVAHGLAWSFYTGYLRLVLPRLEASIEEYHQRNGKSGILQQRDSRRLHILIPLSAFIPEKLEEMDTRVRFYANLPEIIIDKAGVRRRVYKHSVYSVQDHQGQVQHCVVECATPLQTLYQMSQDSSAGLSSEERCQQVLLFLRTLHGILEDSVECRNRFRLIILEDACEQEAEPDPHFLSKAILKQLRQEEREEYGVAPPLEGPGSGEPLSREPTLMISEDLPNPLRMPVETYDWSPTQDNCIRLQ</sequence>
<evidence type="ECO:0000256" key="1">
    <source>
        <dbReference type="ARBA" id="ARBA00001947"/>
    </source>
</evidence>
<comment type="similarity">
    <text evidence="9">Belongs to the PPP phosphatase family. PP-2B subfamily.</text>
</comment>
<evidence type="ECO:0000313" key="28">
    <source>
        <dbReference type="EMBL" id="KAJ8281859.1"/>
    </source>
</evidence>
<dbReference type="FunFam" id="1.20.5.5200:FF:000001">
    <property type="entry name" value="Stimulator of interferon genes protein"/>
    <property type="match status" value="1"/>
</dbReference>
<evidence type="ECO:0000256" key="13">
    <source>
        <dbReference type="ARBA" id="ARBA00022801"/>
    </source>
</evidence>